<dbReference type="Proteomes" id="UP000033588">
    <property type="component" value="Unassembled WGS sequence"/>
</dbReference>
<dbReference type="AlphaFoldDB" id="A0A0F4TP97"/>
<comment type="caution">
    <text evidence="2">The sequence shown here is derived from an EMBL/GenBank/DDBJ whole genome shotgun (WGS) entry which is preliminary data.</text>
</comment>
<protein>
    <recommendedName>
        <fullName evidence="4">Transmembrane protein</fullName>
    </recommendedName>
</protein>
<sequence length="88" mass="9956">MTRGVKNETSDTTMQFHRLVAQVKPVVRVPRKREDGVMASTNRSMARITKRPMPLYKQLAELSLMFIVLVMTLALSAVLAMEFTLGVF</sequence>
<accession>A0A0F4TP97</accession>
<evidence type="ECO:0000313" key="3">
    <source>
        <dbReference type="Proteomes" id="UP000033588"/>
    </source>
</evidence>
<keyword evidence="1" id="KW-0812">Transmembrane</keyword>
<keyword evidence="1" id="KW-0472">Membrane</keyword>
<evidence type="ECO:0000313" key="2">
    <source>
        <dbReference type="EMBL" id="KJZ46261.1"/>
    </source>
</evidence>
<feature type="transmembrane region" description="Helical" evidence="1">
    <location>
        <begin position="59"/>
        <end position="81"/>
    </location>
</feature>
<proteinExistence type="predicted"/>
<reference evidence="2 3" key="1">
    <citation type="submission" date="2015-03" db="EMBL/GenBank/DDBJ databases">
        <title>Comparative genomics of Pseudomonas insights into diversity of traits involved in vanlence and defense.</title>
        <authorList>
            <person name="Qin Y."/>
        </authorList>
    </citation>
    <scope>NUCLEOTIDE SEQUENCE [LARGE SCALE GENOMIC DNA]</scope>
    <source>
        <strain evidence="2 3">C8</strain>
    </source>
</reference>
<evidence type="ECO:0000256" key="1">
    <source>
        <dbReference type="SAM" id="Phobius"/>
    </source>
</evidence>
<name>A0A0F4TP97_PSEFL</name>
<gene>
    <name evidence="2" type="ORF">VC35_12915</name>
</gene>
<keyword evidence="1" id="KW-1133">Transmembrane helix</keyword>
<dbReference type="EMBL" id="LACC01000014">
    <property type="protein sequence ID" value="KJZ46261.1"/>
    <property type="molecule type" value="Genomic_DNA"/>
</dbReference>
<dbReference type="PATRIC" id="fig|294.132.peg.1339"/>
<evidence type="ECO:0008006" key="4">
    <source>
        <dbReference type="Google" id="ProtNLM"/>
    </source>
</evidence>
<organism evidence="2 3">
    <name type="scientific">Pseudomonas fluorescens</name>
    <dbReference type="NCBI Taxonomy" id="294"/>
    <lineage>
        <taxon>Bacteria</taxon>
        <taxon>Pseudomonadati</taxon>
        <taxon>Pseudomonadota</taxon>
        <taxon>Gammaproteobacteria</taxon>
        <taxon>Pseudomonadales</taxon>
        <taxon>Pseudomonadaceae</taxon>
        <taxon>Pseudomonas</taxon>
    </lineage>
</organism>